<keyword evidence="2" id="KW-0472">Membrane</keyword>
<evidence type="ECO:0000313" key="3">
    <source>
        <dbReference type="EMBL" id="KRM24228.1"/>
    </source>
</evidence>
<accession>A0AA89I3D5</accession>
<keyword evidence="2" id="KW-0812">Transmembrane</keyword>
<protein>
    <submittedName>
        <fullName evidence="3">Uncharacterized protein</fullName>
    </submittedName>
</protein>
<feature type="compositionally biased region" description="Low complexity" evidence="1">
    <location>
        <begin position="86"/>
        <end position="100"/>
    </location>
</feature>
<proteinExistence type="predicted"/>
<feature type="compositionally biased region" description="Low complexity" evidence="1">
    <location>
        <begin position="125"/>
        <end position="149"/>
    </location>
</feature>
<sequence>MVVLILGDIQMARKYLSKSTRTKHTYEFYKERRDNPQWRADFLEVRSKRRIEIAIQAFVILVIVAGGGFYFSKKGNAQRIAKPAEVETSTTTSSSVASTAQSDDETNSSVNSNQDESTGKDDDSQLTSSSAAQASTSNTESSTSQSADSSSEDGKYSGDELVVKKYINDGFIIMPIMYNGEDVTKAIAENKAPQNLMYDGYTDGYIKDDQSVRLSHMGGASDGYYGISNGTLSIKQGASRHSFRYTVNNGVVEFENENISEPDGAKVDFQIKPAPGASATVDSQHMQN</sequence>
<dbReference type="Proteomes" id="UP000050823">
    <property type="component" value="Unassembled WGS sequence"/>
</dbReference>
<dbReference type="EMBL" id="AYZB01000003">
    <property type="protein sequence ID" value="KRM24228.1"/>
    <property type="molecule type" value="Genomic_DNA"/>
</dbReference>
<name>A0AA89I3D5_9LACO</name>
<organism evidence="3 4">
    <name type="scientific">Latilactobacillus graminis DSM 20719</name>
    <dbReference type="NCBI Taxonomy" id="1423752"/>
    <lineage>
        <taxon>Bacteria</taxon>
        <taxon>Bacillati</taxon>
        <taxon>Bacillota</taxon>
        <taxon>Bacilli</taxon>
        <taxon>Lactobacillales</taxon>
        <taxon>Lactobacillaceae</taxon>
        <taxon>Latilactobacillus</taxon>
    </lineage>
</organism>
<evidence type="ECO:0000313" key="4">
    <source>
        <dbReference type="Proteomes" id="UP000050823"/>
    </source>
</evidence>
<feature type="compositionally biased region" description="Polar residues" evidence="1">
    <location>
        <begin position="107"/>
        <end position="116"/>
    </location>
</feature>
<dbReference type="AlphaFoldDB" id="A0AA89I3D5"/>
<feature type="transmembrane region" description="Helical" evidence="2">
    <location>
        <begin position="53"/>
        <end position="72"/>
    </location>
</feature>
<reference evidence="3 4" key="1">
    <citation type="journal article" date="2015" name="Genome Announc.">
        <title>Expanding the biotechnology potential of lactobacilli through comparative genomics of 213 strains and associated genera.</title>
        <authorList>
            <person name="Sun Z."/>
            <person name="Harris H.M."/>
            <person name="McCann A."/>
            <person name="Guo C."/>
            <person name="Argimon S."/>
            <person name="Zhang W."/>
            <person name="Yang X."/>
            <person name="Jeffery I.B."/>
            <person name="Cooney J.C."/>
            <person name="Kagawa T.F."/>
            <person name="Liu W."/>
            <person name="Song Y."/>
            <person name="Salvetti E."/>
            <person name="Wrobel A."/>
            <person name="Rasinkangas P."/>
            <person name="Parkhill J."/>
            <person name="Rea M.C."/>
            <person name="O'Sullivan O."/>
            <person name="Ritari J."/>
            <person name="Douillard F.P."/>
            <person name="Paul Ross R."/>
            <person name="Yang R."/>
            <person name="Briner A.E."/>
            <person name="Felis G.E."/>
            <person name="de Vos W.M."/>
            <person name="Barrangou R."/>
            <person name="Klaenhammer T.R."/>
            <person name="Caufield P.W."/>
            <person name="Cui Y."/>
            <person name="Zhang H."/>
            <person name="O'Toole P.W."/>
        </authorList>
    </citation>
    <scope>NUCLEOTIDE SEQUENCE [LARGE SCALE GENOMIC DNA]</scope>
    <source>
        <strain evidence="3 4">DSM 20719</strain>
    </source>
</reference>
<feature type="region of interest" description="Disordered" evidence="1">
    <location>
        <begin position="83"/>
        <end position="156"/>
    </location>
</feature>
<gene>
    <name evidence="3" type="ORF">FC90_GL000705</name>
</gene>
<evidence type="ECO:0000256" key="1">
    <source>
        <dbReference type="SAM" id="MobiDB-lite"/>
    </source>
</evidence>
<comment type="caution">
    <text evidence="3">The sequence shown here is derived from an EMBL/GenBank/DDBJ whole genome shotgun (WGS) entry which is preliminary data.</text>
</comment>
<evidence type="ECO:0000256" key="2">
    <source>
        <dbReference type="SAM" id="Phobius"/>
    </source>
</evidence>
<keyword evidence="2" id="KW-1133">Transmembrane helix</keyword>